<sequence>MAGRKSTKPAAKAVETAEVEAMNPKTEEIKAEEKVAEPKATEVKDAEVKAAKKAPAKKAAVKTETVKKETAKKAPAKTAVKKVEQKCEMHIQYAGKSYSQEDLVKIAKDVWKYDLKRKVGELNTVELYVKPEENKAYYVMNGEFTGSFDI</sequence>
<gene>
    <name evidence="2" type="ORF">AMURIS_02917</name>
</gene>
<dbReference type="AlphaFoldDB" id="A0A2K4ZIA2"/>
<evidence type="ECO:0000313" key="2">
    <source>
        <dbReference type="EMBL" id="SOY30194.1"/>
    </source>
</evidence>
<dbReference type="EMBL" id="OFSM01000014">
    <property type="protein sequence ID" value="SOY30194.1"/>
    <property type="molecule type" value="Genomic_DNA"/>
</dbReference>
<protein>
    <submittedName>
        <fullName evidence="2">Uncharacterized protein</fullName>
    </submittedName>
</protein>
<dbReference type="Pfam" id="PF20069">
    <property type="entry name" value="DUF6465"/>
    <property type="match status" value="1"/>
</dbReference>
<dbReference type="InterPro" id="IPR046313">
    <property type="entry name" value="DUF6465"/>
</dbReference>
<accession>A0A2K4ZIA2</accession>
<keyword evidence="3" id="KW-1185">Reference proteome</keyword>
<organism evidence="2 3">
    <name type="scientific">Acetatifactor muris</name>
    <dbReference type="NCBI Taxonomy" id="879566"/>
    <lineage>
        <taxon>Bacteria</taxon>
        <taxon>Bacillati</taxon>
        <taxon>Bacillota</taxon>
        <taxon>Clostridia</taxon>
        <taxon>Lachnospirales</taxon>
        <taxon>Lachnospiraceae</taxon>
        <taxon>Acetatifactor</taxon>
    </lineage>
</organism>
<dbReference type="RefSeq" id="WP_103240257.1">
    <property type="nucleotide sequence ID" value="NZ_CANRXC010000002.1"/>
</dbReference>
<feature type="region of interest" description="Disordered" evidence="1">
    <location>
        <begin position="1"/>
        <end position="40"/>
    </location>
</feature>
<evidence type="ECO:0000256" key="1">
    <source>
        <dbReference type="SAM" id="MobiDB-lite"/>
    </source>
</evidence>
<feature type="compositionally biased region" description="Basic and acidic residues" evidence="1">
    <location>
        <begin position="25"/>
        <end position="40"/>
    </location>
</feature>
<reference evidence="2 3" key="1">
    <citation type="submission" date="2018-01" db="EMBL/GenBank/DDBJ databases">
        <authorList>
            <person name="Gaut B.S."/>
            <person name="Morton B.R."/>
            <person name="Clegg M.T."/>
            <person name="Duvall M.R."/>
        </authorList>
    </citation>
    <scope>NUCLEOTIDE SEQUENCE [LARGE SCALE GENOMIC DNA]</scope>
    <source>
        <strain evidence="2">GP69</strain>
    </source>
</reference>
<dbReference type="Proteomes" id="UP000236311">
    <property type="component" value="Unassembled WGS sequence"/>
</dbReference>
<name>A0A2K4ZIA2_9FIRM</name>
<evidence type="ECO:0000313" key="3">
    <source>
        <dbReference type="Proteomes" id="UP000236311"/>
    </source>
</evidence>
<feature type="compositionally biased region" description="Low complexity" evidence="1">
    <location>
        <begin position="8"/>
        <end position="21"/>
    </location>
</feature>
<proteinExistence type="predicted"/>
<dbReference type="OrthoDB" id="1711086at2"/>